<dbReference type="Pfam" id="PF25264">
    <property type="entry name" value="DUF7864"/>
    <property type="match status" value="1"/>
</dbReference>
<reference evidence="3 4" key="1">
    <citation type="submission" date="2015-02" db="EMBL/GenBank/DDBJ databases">
        <title>Single-cell genomics of uncultivated deep-branching MTB reveals a conserved set of magnetosome genes.</title>
        <authorList>
            <person name="Kolinko S."/>
            <person name="Richter M."/>
            <person name="Glockner F.O."/>
            <person name="Brachmann A."/>
            <person name="Schuler D."/>
        </authorList>
    </citation>
    <scope>NUCLEOTIDE SEQUENCE [LARGE SCALE GENOMIC DNA]</scope>
    <source>
        <strain evidence="3">TM-1</strain>
    </source>
</reference>
<evidence type="ECO:0000259" key="1">
    <source>
        <dbReference type="Pfam" id="PF25263"/>
    </source>
</evidence>
<gene>
    <name evidence="3" type="ORF">MBAV_004752</name>
</gene>
<dbReference type="Pfam" id="PF25263">
    <property type="entry name" value="DUF7863"/>
    <property type="match status" value="1"/>
</dbReference>
<dbReference type="Proteomes" id="UP000033423">
    <property type="component" value="Unassembled WGS sequence"/>
</dbReference>
<dbReference type="AlphaFoldDB" id="A0A0F3GML2"/>
<comment type="caution">
    <text evidence="3">The sequence shown here is derived from an EMBL/GenBank/DDBJ whole genome shotgun (WGS) entry which is preliminary data.</text>
</comment>
<feature type="domain" description="DUF7864" evidence="2">
    <location>
        <begin position="49"/>
        <end position="191"/>
    </location>
</feature>
<dbReference type="NCBIfam" id="NF033445">
    <property type="entry name" value="BREX_PglZ_4"/>
    <property type="match status" value="1"/>
</dbReference>
<accession>A0A0F3GML2</accession>
<protein>
    <recommendedName>
        <fullName evidence="5">BREX-4 system phosphatase PglZ</fullName>
    </recommendedName>
</protein>
<dbReference type="Pfam" id="PF08665">
    <property type="entry name" value="PglZ"/>
    <property type="match status" value="1"/>
</dbReference>
<evidence type="ECO:0000313" key="3">
    <source>
        <dbReference type="EMBL" id="KJU83052.1"/>
    </source>
</evidence>
<evidence type="ECO:0008006" key="5">
    <source>
        <dbReference type="Google" id="ProtNLM"/>
    </source>
</evidence>
<evidence type="ECO:0000259" key="2">
    <source>
        <dbReference type="Pfam" id="PF25264"/>
    </source>
</evidence>
<keyword evidence="4" id="KW-1185">Reference proteome</keyword>
<organism evidence="3 4">
    <name type="scientific">Candidatus Magnetobacterium bavaricum</name>
    <dbReference type="NCBI Taxonomy" id="29290"/>
    <lineage>
        <taxon>Bacteria</taxon>
        <taxon>Pseudomonadati</taxon>
        <taxon>Nitrospirota</taxon>
        <taxon>Thermodesulfovibrionia</taxon>
        <taxon>Thermodesulfovibrionales</taxon>
        <taxon>Candidatus Magnetobacteriaceae</taxon>
        <taxon>Candidatus Magnetobacterium</taxon>
    </lineage>
</organism>
<dbReference type="InterPro" id="IPR057185">
    <property type="entry name" value="DUF7863"/>
</dbReference>
<evidence type="ECO:0000313" key="4">
    <source>
        <dbReference type="Proteomes" id="UP000033423"/>
    </source>
</evidence>
<feature type="domain" description="DUF7863" evidence="1">
    <location>
        <begin position="241"/>
        <end position="385"/>
    </location>
</feature>
<name>A0A0F3GML2_9BACT</name>
<proteinExistence type="predicted"/>
<dbReference type="EMBL" id="LACI01002062">
    <property type="protein sequence ID" value="KJU83052.1"/>
    <property type="molecule type" value="Genomic_DNA"/>
</dbReference>
<sequence length="666" mass="78226">MIVNTFDELRGCIDTDLKRKDIRIIRFIGVDSLDMWIKVKSCLTDICTKSIKLSDFCGGEDLTPNINSMINGLKQIKENTLLIPLSEHLRINSIDTDHYLSRIINLEFENDIEEHRIRVFIPMYQMRGKLSELVKRDIRLQRNVLLLETGRDDDYSLTIVSSYLGVSLNGFNLTGYKRYLRYWEESPGEPIVLHTNNAKFYKDMIFADNVNVLITAVDVLRYHYNISVMASESPVKDCRCKEILNMIISNKTFNNVFERLFDIPRYDAKHLFSMWNSSDNFKRWSIWLWSKLEVKCGYLWEVLDKNRNFETFIENITDSICEMDTEDSRYGDFYNERKQYMKCLSIGTLAASFWEKLKGRKPLERLYYLTDCTLAERCETIKTIATEGLTDKIVELLKIVDPYLKAYMEPYAFDNQRYTDYFEQYKQQKIANTVNDAFIDKVREYSSSKGIWWELESRNKIIDDIYDKETLIFWIDALGVEYLSLIMSMLNEHHREVCYRIKIGFANIPTTTGLNNDFLKERKSLAYRELDKAKHNPWQYYPEYIFHEFGLIECALKPAIEKLSEYKKVIITSDHGASRLAVIAHDKSHRHKIKDGAIIMNHGRYCIDRHNEYEKDICGCIDKDEYHVFADYDRFKVQGGCTGEIHGGASLEEVLVPIIELSKKTL</sequence>
<dbReference type="InterPro" id="IPR057186">
    <property type="entry name" value="DUF7864"/>
</dbReference>